<sequence>MDITILLGLSRFAPIDNPATVGGNANLLTGLIFIVGLILVILLIGFGVTLAHRPDKMIDEFGDDKGSPPPH</sequence>
<keyword evidence="3" id="KW-1185">Reference proteome</keyword>
<dbReference type="Proteomes" id="UP001174210">
    <property type="component" value="Unassembled WGS sequence"/>
</dbReference>
<comment type="caution">
    <text evidence="2">The sequence shown here is derived from an EMBL/GenBank/DDBJ whole genome shotgun (WGS) entry which is preliminary data.</text>
</comment>
<dbReference type="EMBL" id="JAROCB010000003">
    <property type="protein sequence ID" value="MDN4598218.1"/>
    <property type="molecule type" value="Genomic_DNA"/>
</dbReference>
<keyword evidence="1" id="KW-0812">Transmembrane</keyword>
<keyword evidence="1" id="KW-1133">Transmembrane helix</keyword>
<accession>A0ABT8IZH0</accession>
<proteinExistence type="predicted"/>
<evidence type="ECO:0000313" key="3">
    <source>
        <dbReference type="Proteomes" id="UP001174210"/>
    </source>
</evidence>
<reference evidence="2" key="1">
    <citation type="submission" date="2023-03" db="EMBL/GenBank/DDBJ databases">
        <title>MT1 and MT2 Draft Genomes of Novel Species.</title>
        <authorList>
            <person name="Venkateswaran K."/>
        </authorList>
    </citation>
    <scope>NUCLEOTIDE SEQUENCE</scope>
    <source>
        <strain evidence="2">F6_8S_P_1A</strain>
    </source>
</reference>
<feature type="transmembrane region" description="Helical" evidence="1">
    <location>
        <begin position="27"/>
        <end position="51"/>
    </location>
</feature>
<evidence type="ECO:0000313" key="2">
    <source>
        <dbReference type="EMBL" id="MDN4598218.1"/>
    </source>
</evidence>
<protein>
    <submittedName>
        <fullName evidence="2">Uncharacterized protein</fullName>
    </submittedName>
</protein>
<organism evidence="2 3">
    <name type="scientific">Leifsonia virtsii</name>
    <dbReference type="NCBI Taxonomy" id="3035915"/>
    <lineage>
        <taxon>Bacteria</taxon>
        <taxon>Bacillati</taxon>
        <taxon>Actinomycetota</taxon>
        <taxon>Actinomycetes</taxon>
        <taxon>Micrococcales</taxon>
        <taxon>Microbacteriaceae</taxon>
        <taxon>Leifsonia</taxon>
    </lineage>
</organism>
<name>A0ABT8IZH0_9MICO</name>
<gene>
    <name evidence="2" type="ORF">P5G59_13785</name>
</gene>
<evidence type="ECO:0000256" key="1">
    <source>
        <dbReference type="SAM" id="Phobius"/>
    </source>
</evidence>
<dbReference type="RefSeq" id="WP_301219557.1">
    <property type="nucleotide sequence ID" value="NZ_JAROCB010000003.1"/>
</dbReference>
<keyword evidence="1" id="KW-0472">Membrane</keyword>